<dbReference type="AlphaFoldDB" id="A0A2A6BEY9"/>
<dbReference type="InterPro" id="IPR006954">
    <property type="entry name" value="Mlt-10-like"/>
</dbReference>
<feature type="region of interest" description="Disordered" evidence="1">
    <location>
        <begin position="813"/>
        <end position="833"/>
    </location>
</feature>
<organism evidence="3 4">
    <name type="scientific">Pristionchus pacificus</name>
    <name type="common">Parasitic nematode worm</name>
    <dbReference type="NCBI Taxonomy" id="54126"/>
    <lineage>
        <taxon>Eukaryota</taxon>
        <taxon>Metazoa</taxon>
        <taxon>Ecdysozoa</taxon>
        <taxon>Nematoda</taxon>
        <taxon>Chromadorea</taxon>
        <taxon>Rhabditida</taxon>
        <taxon>Rhabditina</taxon>
        <taxon>Diplogasteromorpha</taxon>
        <taxon>Diplogasteroidea</taxon>
        <taxon>Neodiplogasteridae</taxon>
        <taxon>Pristionchus</taxon>
    </lineage>
</organism>
<protein>
    <submittedName>
        <fullName evidence="3">Uncharacterized protein</fullName>
    </submittedName>
</protein>
<accession>A0A2A6BEY9</accession>
<feature type="region of interest" description="Disordered" evidence="1">
    <location>
        <begin position="129"/>
        <end position="156"/>
    </location>
</feature>
<evidence type="ECO:0000313" key="3">
    <source>
        <dbReference type="EnsemblMetazoa" id="PPA26318.1"/>
    </source>
</evidence>
<feature type="region of interest" description="Disordered" evidence="1">
    <location>
        <begin position="1174"/>
        <end position="1208"/>
    </location>
</feature>
<keyword evidence="4" id="KW-1185">Reference proteome</keyword>
<proteinExistence type="predicted"/>
<dbReference type="PANTHER" id="PTHR21523">
    <property type="match status" value="1"/>
</dbReference>
<feature type="region of interest" description="Disordered" evidence="1">
    <location>
        <begin position="845"/>
        <end position="892"/>
    </location>
</feature>
<feature type="compositionally biased region" description="Basic and acidic residues" evidence="1">
    <location>
        <begin position="1174"/>
        <end position="1188"/>
    </location>
</feature>
<feature type="compositionally biased region" description="Basic and acidic residues" evidence="1">
    <location>
        <begin position="974"/>
        <end position="986"/>
    </location>
</feature>
<dbReference type="Pfam" id="PF04870">
    <property type="entry name" value="Moulting_cycle"/>
    <property type="match status" value="1"/>
</dbReference>
<dbReference type="EnsemblMetazoa" id="PPA26318.1">
    <property type="protein sequence ID" value="PPA26318.1"/>
    <property type="gene ID" value="WBGene00115872"/>
</dbReference>
<feature type="compositionally biased region" description="Low complexity" evidence="1">
    <location>
        <begin position="883"/>
        <end position="892"/>
    </location>
</feature>
<name>A0A2A6BEY9_PRIPA</name>
<evidence type="ECO:0000313" key="4">
    <source>
        <dbReference type="Proteomes" id="UP000005239"/>
    </source>
</evidence>
<keyword evidence="2" id="KW-0732">Signal</keyword>
<dbReference type="Proteomes" id="UP000005239">
    <property type="component" value="Unassembled WGS sequence"/>
</dbReference>
<dbReference type="PANTHER" id="PTHR21523:SF38">
    <property type="entry name" value="MLT-TEN (MLT-10) RELATED"/>
    <property type="match status" value="1"/>
</dbReference>
<gene>
    <name evidence="3" type="primary">WBGene00115872</name>
</gene>
<feature type="compositionally biased region" description="Basic and acidic residues" evidence="1">
    <location>
        <begin position="942"/>
        <end position="957"/>
    </location>
</feature>
<accession>A0A8R1YMR9</accession>
<dbReference type="OrthoDB" id="5870064at2759"/>
<feature type="region of interest" description="Disordered" evidence="1">
    <location>
        <begin position="932"/>
        <end position="986"/>
    </location>
</feature>
<evidence type="ECO:0000256" key="1">
    <source>
        <dbReference type="SAM" id="MobiDB-lite"/>
    </source>
</evidence>
<feature type="chain" id="PRO_5043354918" evidence="2">
    <location>
        <begin position="22"/>
        <end position="1217"/>
    </location>
</feature>
<sequence>MIPHWRGVTVILTAVIGLTRSELASLPWGVDTKSMELSEQEKLLLKEPEFKDSLKSVSERQFYDLNPQKLKQMWHAAMVRSLLKSKAKVLYSNLPAIERIVYQQCESDAKSLVQCLVRLLDERDRVEKEVEEQNQRLQEQGHSPAPPSSLSSFVSPSSPLYQLSPLIDLFTPRPAPPPVEPSNHRPPFTIKSFYSTNAVAETPHPRPSFPIDKDHYEDSDLAPPVRTPEMPPASGTNNLATVEYSVYNGPEKEPSVYKTEKFGKESQERLWMHLYPYPKKTRAQHRLYDQLKARRIHQSPIRSQLRTLRIMRERRLREKEWRIVEADHFRAKRSSNYLTIDEAFEQFLRENRGTEKSDVSFLGTIPVDVRTSVVSSVPEPLRPLSPVNGVSSKSERRDPLSNIVTEALGTGSIQPVTFRPVNASHIFLPQREQSPAIPAAQSAIKDQSDPVRAVEPGGIKGMSLRIIDVRLAKNDTSKKILSLPSRNAIGLPRYLTLNSTTKRSKRSLPEAQPTTAKLNFGSLAKRYLQNFIGNKLTSRAASNSSLSRLSNSDKLQLIKDHFARVEKCNEYFKLMSEENKGIINQLGIPIDARSPRVAASDEQEIMEGVMEMVNEFADDHIQNDGRERGESDSKWSVLSPKLFNLFPNGRKTERIISKGQILSPNLLSFHKDGLFSIPDIFNMLTVDRSSQSVMLDMLLDLSGASIALDDAISKLEKEINHTRDYQYPLVQELSRLDYAWLQAKKSYSSEQEKQIEKRGYAFLEPHQLKSVYGDRISDLRVDMDEYGRMSEREREMRIEKDIRKLANMGEIRKRRMKRQAEPTATTEKWYDKPDGITVGETAVLKDDVAPSPNAATNDAGGGPETGGGEDSKGDHPRIEPHSLSHPNSSSLNTSSYSIALDHSSTSINSTLHALNLAPVLAIHVYPNVTTTMAPSGTHRGKSGTDHSTKHGGKEHGSTPHGGGTHGHSSNPPASDEHMGPEGEEGDHERINGVLFETFEPFAFTNIINQGGALEVVTLSPHAFVGEIMAPEALILSTLSPRAFIATVLSPAALAARILSPTAFRAEVLAPRALYTWILSPEAMIAEVLTPHFLEPRILSPEAFIINVLSPKFIAPNIGSPERFAVLVLSPNILSPRIASDEKFVVEVLSPHILGGPHSKEEEEKTVISIGGHKEHEGEEKGGENHPAHGPEAAWDLNGGGHAHGNDHGGHARYVIHH</sequence>
<feature type="signal peptide" evidence="2">
    <location>
        <begin position="1"/>
        <end position="21"/>
    </location>
</feature>
<evidence type="ECO:0000256" key="2">
    <source>
        <dbReference type="SAM" id="SignalP"/>
    </source>
</evidence>
<feature type="compositionally biased region" description="Basic and acidic residues" evidence="1">
    <location>
        <begin position="869"/>
        <end position="882"/>
    </location>
</feature>
<reference evidence="3" key="2">
    <citation type="submission" date="2022-06" db="UniProtKB">
        <authorList>
            <consortium name="EnsemblMetazoa"/>
        </authorList>
    </citation>
    <scope>IDENTIFICATION</scope>
    <source>
        <strain evidence="3">PS312</strain>
    </source>
</reference>
<feature type="compositionally biased region" description="Gly residues" evidence="1">
    <location>
        <begin position="859"/>
        <end position="868"/>
    </location>
</feature>
<reference evidence="4" key="1">
    <citation type="journal article" date="2008" name="Nat. Genet.">
        <title>The Pristionchus pacificus genome provides a unique perspective on nematode lifestyle and parasitism.</title>
        <authorList>
            <person name="Dieterich C."/>
            <person name="Clifton S.W."/>
            <person name="Schuster L.N."/>
            <person name="Chinwalla A."/>
            <person name="Delehaunty K."/>
            <person name="Dinkelacker I."/>
            <person name="Fulton L."/>
            <person name="Fulton R."/>
            <person name="Godfrey J."/>
            <person name="Minx P."/>
            <person name="Mitreva M."/>
            <person name="Roeseler W."/>
            <person name="Tian H."/>
            <person name="Witte H."/>
            <person name="Yang S.P."/>
            <person name="Wilson R.K."/>
            <person name="Sommer R.J."/>
        </authorList>
    </citation>
    <scope>NUCLEOTIDE SEQUENCE [LARGE SCALE GENOMIC DNA]</scope>
    <source>
        <strain evidence="4">PS312</strain>
    </source>
</reference>